<reference evidence="2" key="1">
    <citation type="journal article" date="2015" name="Nature">
        <title>Complex archaea that bridge the gap between prokaryotes and eukaryotes.</title>
        <authorList>
            <person name="Spang A."/>
            <person name="Saw J.H."/>
            <person name="Jorgensen S.L."/>
            <person name="Zaremba-Niedzwiedzka K."/>
            <person name="Martijn J."/>
            <person name="Lind A.E."/>
            <person name="van Eijk R."/>
            <person name="Schleper C."/>
            <person name="Guy L."/>
            <person name="Ettema T.J."/>
        </authorList>
    </citation>
    <scope>NUCLEOTIDE SEQUENCE</scope>
</reference>
<dbReference type="CDD" id="cd00473">
    <property type="entry name" value="bS6"/>
    <property type="match status" value="1"/>
</dbReference>
<evidence type="ECO:0008006" key="3">
    <source>
        <dbReference type="Google" id="ProtNLM"/>
    </source>
</evidence>
<dbReference type="PANTHER" id="PTHR21011:SF1">
    <property type="entry name" value="SMALL RIBOSOMAL SUBUNIT PROTEIN BS6M"/>
    <property type="match status" value="1"/>
</dbReference>
<comment type="similarity">
    <text evidence="1">Belongs to the bacterial ribosomal protein bS6 family.</text>
</comment>
<name>A0A0F9IJT0_9ZZZZ</name>
<dbReference type="InterPro" id="IPR000529">
    <property type="entry name" value="Ribosomal_bS6"/>
</dbReference>
<dbReference type="GO" id="GO:0070181">
    <property type="term" value="F:small ribosomal subunit rRNA binding"/>
    <property type="evidence" value="ECO:0007669"/>
    <property type="project" value="TreeGrafter"/>
</dbReference>
<dbReference type="GO" id="GO:0006412">
    <property type="term" value="P:translation"/>
    <property type="evidence" value="ECO:0007669"/>
    <property type="project" value="InterPro"/>
</dbReference>
<dbReference type="InterPro" id="IPR020814">
    <property type="entry name" value="Ribosomal_S6_plastid/chlpt"/>
</dbReference>
<dbReference type="AlphaFoldDB" id="A0A0F9IJT0"/>
<proteinExistence type="inferred from homology"/>
<dbReference type="HAMAP" id="MF_00360">
    <property type="entry name" value="Ribosomal_bS6"/>
    <property type="match status" value="1"/>
</dbReference>
<protein>
    <recommendedName>
        <fullName evidence="3">30S ribosomal protein S6</fullName>
    </recommendedName>
</protein>
<evidence type="ECO:0000256" key="1">
    <source>
        <dbReference type="ARBA" id="ARBA00009512"/>
    </source>
</evidence>
<comment type="caution">
    <text evidence="2">The sequence shown here is derived from an EMBL/GenBank/DDBJ whole genome shotgun (WGS) entry which is preliminary data.</text>
</comment>
<dbReference type="PANTHER" id="PTHR21011">
    <property type="entry name" value="MITOCHONDRIAL 28S RIBOSOMAL PROTEIN S6"/>
    <property type="match status" value="1"/>
</dbReference>
<dbReference type="InterPro" id="IPR035980">
    <property type="entry name" value="Ribosomal_bS6_sf"/>
</dbReference>
<accession>A0A0F9IJT0</accession>
<gene>
    <name evidence="2" type="ORF">LCGC14_1570980</name>
</gene>
<dbReference type="InterPro" id="IPR014717">
    <property type="entry name" value="Transl_elong_EF1B/ribsomal_bS6"/>
</dbReference>
<dbReference type="GO" id="GO:0003735">
    <property type="term" value="F:structural constituent of ribosome"/>
    <property type="evidence" value="ECO:0007669"/>
    <property type="project" value="InterPro"/>
</dbReference>
<dbReference type="NCBIfam" id="TIGR00166">
    <property type="entry name" value="S6"/>
    <property type="match status" value="1"/>
</dbReference>
<dbReference type="SUPFAM" id="SSF54995">
    <property type="entry name" value="Ribosomal protein S6"/>
    <property type="match status" value="1"/>
</dbReference>
<dbReference type="GO" id="GO:0005840">
    <property type="term" value="C:ribosome"/>
    <property type="evidence" value="ECO:0007669"/>
    <property type="project" value="InterPro"/>
</dbReference>
<dbReference type="Pfam" id="PF01250">
    <property type="entry name" value="Ribosomal_S6"/>
    <property type="match status" value="1"/>
</dbReference>
<sequence length="104" mass="11701">MRSYELMLVTPTSLSKDQEGEFFSKTEATIKKNKGKVTSKTPMGKKKLAYQISGQNEGIYTLLEFDGDGKTVSELEMALKISGEVLRYGVFKLEKKEKKNGKLK</sequence>
<dbReference type="Gene3D" id="3.30.70.60">
    <property type="match status" value="1"/>
</dbReference>
<dbReference type="GO" id="GO:0005737">
    <property type="term" value="C:cytoplasm"/>
    <property type="evidence" value="ECO:0007669"/>
    <property type="project" value="UniProtKB-ARBA"/>
</dbReference>
<dbReference type="EMBL" id="LAZR01012253">
    <property type="protein sequence ID" value="KKM27807.1"/>
    <property type="molecule type" value="Genomic_DNA"/>
</dbReference>
<evidence type="ECO:0000313" key="2">
    <source>
        <dbReference type="EMBL" id="KKM27807.1"/>
    </source>
</evidence>
<organism evidence="2">
    <name type="scientific">marine sediment metagenome</name>
    <dbReference type="NCBI Taxonomy" id="412755"/>
    <lineage>
        <taxon>unclassified sequences</taxon>
        <taxon>metagenomes</taxon>
        <taxon>ecological metagenomes</taxon>
    </lineage>
</organism>